<sequence>MSEDSSNIDAVVDETNLGGENGEVYIFQWLGANEKALQQASADDFKDSQKTLTEALLKITTAPEPYPLPGRPIRQLVAQSLVHIYTKGDTRSLFDTVQTLLKIPSDTKSPAKDVQRVAALYVIGELMRNFGSQIMSLMVETTTMCLKLYRSSNVTIIRYHAVAALEKAISTAKRALTDSLLRDAVKQMRSALSDKALPIIRAATTVIPLLFPFGDSAKSLPDVEQLVVTCTKQLDSADQPTRLALAKLVAFLLASTQIEHVIILPEPSKKGKKGDSLTQAEDDEPTPPPQEVKRLLTPQEMFSQLSTQFNKPNTTRRTRIGIFDCYTALLNELGTSFVEANYALIVNHLMSEIVSNPRNTGSRCEVVFIRTLVGLLLRDLVGIRMLGEQAQISAIQELSNAYLKRWPSLMPGQTAPSPLVLTVALREVAGLLRQLGNAPAPVQDALVDPLTTLLTHPIHTVRITAAWTLRCFCYSTPLRLPKVLLNLVELLQNDLAALVTPAAPSDINNRVLGRAYGLAGLLSLIPQRPLYVSYDISANAFYIAVQLLKRAGEHDVKVAKVEIEVAWTLIASLMTLGPNFVRAHLPQLLLLWRNALPKPTTKDGLSGRSVSEWMFLLAVRENALRAIYCFLQHNSPILVTADVARRVTSLLTNALQFSAMFSGQRVEEPQDLTPPTDGKGLTLIGMDALFKSRIFQCFSALGVSKVSESTQTSLLQSAITLFASLDGYSGSSVQAAIATSSGAFTSIWQSTDFYAYGMTDIEVDEDPSGKLAEGGMSDWLNRDLIDASLDSLVNKPILRSWEHDPMILCLAQRPNADGQEAETPPASTAAVNEAIYIFAELLPLQDLSSMTKTVGQLVDATASAKVEKNSGRKAAVLINSAIALVLALRKAATHSRQLSDTLGNPQVSGPLAELLKAVLVDGDILLRKAGSEAIGRLASLAGTNFLTSQIKTLVNEVVSNRDPYGRAGCALAFGSIYGHVGGLAAGPLLKTTIHVLMSLINDPHPVVNFWALRALAQVIDAASLAYASYVPSTLGLLLRAYMLESHEPEGGAINYVNMSGELPLYQALCQAIDAVITVVGPDIQESARTRTLVLDFVQQFIREEDDGVCVVAIRCVQHLLIFTPDHIDVPTLVTKFRGYLGSTRRPLKMASINALYQLVQKDVLTTSRLGGDQLVEELFAMLDDDSSVAGVRNVITSWLQQTVVFNPSAWIDLCQRIMSRTTASQQAGDAASKRLDLDDEGQSLSVDPSSDVADGPARSTARWRTQLYALQCLHEICVTVARSGRREHLDAAFARAQGIPLPRLLISRISDLIKIAFTASAAHVMEIRLEGLTVLQDVIEIFATSPDPDFEDALLLEQYQAPITAALTPAFAADSTPEILASAIKSCAVFVGSGVVKDVNRMGRILKLLTSALEQCQESGLLRLGDAVDLGPNASVMLRIATLSAWAELQISRHQQNYLVEIVKPYQKVLATQWIGALRDYASIRAGTELLDDSSSGAVDSSHASLGKEVLLPYYRDAWSVILQAITSAMQDGDPFIRVAMDGREPSDADATGTLNGNTEHPTTFFFVVFGLVFEALVTSSPDSGQQTVKNTIIALKALKCLVQNKYAGDAFRDVAIFEELVNLCYRMALTEPVTVQINLVETLASLAENVKTQSHPDSTSPPQTHCLRICAYILKRAINPRENMTQDSSTPLDRVKLINAGFDAFSTIALTCEPGRSLDYRTVAVSLYNELLKDEISEVDLVGPTLQSLKRLLENVPKSPDEKSKFERIVHGILSACLVNIDAMRGREGPACRKKIKSNILAAVLMLTVLPPSVILSEAVIDHCCFLISQSLVDSDEMSITAAHCAKTLIMASMHGNPALRRCTKLLLPGMIECLAKIAATEPSGTSDMQIQVAGEIFKAFSALFTSTAEEQKPRLLGVLLPIMTLILNPTQTPPSVLHSQTIAQVLQWAASSPLAFKEATGKLPHDLKETLETSVRQALGGSKSNSVESHKPQISLRSF</sequence>
<comment type="caution">
    <text evidence="1">The sequence shown here is derived from an EMBL/GenBank/DDBJ whole genome shotgun (WGS) entry which is preliminary data.</text>
</comment>
<protein>
    <submittedName>
        <fullName evidence="1">Clathrin-coated vesicle protein</fullName>
    </submittedName>
</protein>
<evidence type="ECO:0000313" key="2">
    <source>
        <dbReference type="Proteomes" id="UP001055072"/>
    </source>
</evidence>
<dbReference type="EMBL" id="MU274917">
    <property type="protein sequence ID" value="KAI0087611.1"/>
    <property type="molecule type" value="Genomic_DNA"/>
</dbReference>
<evidence type="ECO:0000313" key="1">
    <source>
        <dbReference type="EMBL" id="KAI0087611.1"/>
    </source>
</evidence>
<accession>A0ACB8U075</accession>
<dbReference type="Proteomes" id="UP001055072">
    <property type="component" value="Unassembled WGS sequence"/>
</dbReference>
<gene>
    <name evidence="1" type="ORF">BDY19DRAFT_994922</name>
</gene>
<proteinExistence type="predicted"/>
<organism evidence="1 2">
    <name type="scientific">Irpex rosettiformis</name>
    <dbReference type="NCBI Taxonomy" id="378272"/>
    <lineage>
        <taxon>Eukaryota</taxon>
        <taxon>Fungi</taxon>
        <taxon>Dikarya</taxon>
        <taxon>Basidiomycota</taxon>
        <taxon>Agaricomycotina</taxon>
        <taxon>Agaricomycetes</taxon>
        <taxon>Polyporales</taxon>
        <taxon>Irpicaceae</taxon>
        <taxon>Irpex</taxon>
    </lineage>
</organism>
<name>A0ACB8U075_9APHY</name>
<reference evidence="1" key="1">
    <citation type="journal article" date="2021" name="Environ. Microbiol.">
        <title>Gene family expansions and transcriptome signatures uncover fungal adaptations to wood decay.</title>
        <authorList>
            <person name="Hage H."/>
            <person name="Miyauchi S."/>
            <person name="Viragh M."/>
            <person name="Drula E."/>
            <person name="Min B."/>
            <person name="Chaduli D."/>
            <person name="Navarro D."/>
            <person name="Favel A."/>
            <person name="Norest M."/>
            <person name="Lesage-Meessen L."/>
            <person name="Balint B."/>
            <person name="Merenyi Z."/>
            <person name="de Eugenio L."/>
            <person name="Morin E."/>
            <person name="Martinez A.T."/>
            <person name="Baldrian P."/>
            <person name="Stursova M."/>
            <person name="Martinez M.J."/>
            <person name="Novotny C."/>
            <person name="Magnuson J.K."/>
            <person name="Spatafora J.W."/>
            <person name="Maurice S."/>
            <person name="Pangilinan J."/>
            <person name="Andreopoulos W."/>
            <person name="LaButti K."/>
            <person name="Hundley H."/>
            <person name="Na H."/>
            <person name="Kuo A."/>
            <person name="Barry K."/>
            <person name="Lipzen A."/>
            <person name="Henrissat B."/>
            <person name="Riley R."/>
            <person name="Ahrendt S."/>
            <person name="Nagy L.G."/>
            <person name="Grigoriev I.V."/>
            <person name="Martin F."/>
            <person name="Rosso M.N."/>
        </authorList>
    </citation>
    <scope>NUCLEOTIDE SEQUENCE</scope>
    <source>
        <strain evidence="1">CBS 384.51</strain>
    </source>
</reference>
<keyword evidence="2" id="KW-1185">Reference proteome</keyword>